<keyword evidence="1" id="KW-1133">Transmembrane helix</keyword>
<reference evidence="4" key="1">
    <citation type="journal article" date="2019" name="Int. J. Syst. Evol. Microbiol.">
        <title>The Global Catalogue of Microorganisms (GCM) 10K type strain sequencing project: providing services to taxonomists for standard genome sequencing and annotation.</title>
        <authorList>
            <consortium name="The Broad Institute Genomics Platform"/>
            <consortium name="The Broad Institute Genome Sequencing Center for Infectious Disease"/>
            <person name="Wu L."/>
            <person name="Ma J."/>
        </authorList>
    </citation>
    <scope>NUCLEOTIDE SEQUENCE [LARGE SCALE GENOMIC DNA]</scope>
    <source>
        <strain evidence="4">JCM 12763</strain>
    </source>
</reference>
<organism evidence="3 4">
    <name type="scientific">Streptomyces pratens</name>
    <dbReference type="NCBI Taxonomy" id="887456"/>
    <lineage>
        <taxon>Bacteria</taxon>
        <taxon>Bacillati</taxon>
        <taxon>Actinomycetota</taxon>
        <taxon>Actinomycetes</taxon>
        <taxon>Kitasatosporales</taxon>
        <taxon>Streptomycetaceae</taxon>
        <taxon>Streptomyces</taxon>
    </lineage>
</organism>
<keyword evidence="2" id="KW-0732">Signal</keyword>
<dbReference type="InterPro" id="IPR025238">
    <property type="entry name" value="DUF4184"/>
</dbReference>
<feature type="transmembrane region" description="Helical" evidence="1">
    <location>
        <begin position="158"/>
        <end position="177"/>
    </location>
</feature>
<feature type="transmembrane region" description="Helical" evidence="1">
    <location>
        <begin position="110"/>
        <end position="127"/>
    </location>
</feature>
<dbReference type="Pfam" id="PF13803">
    <property type="entry name" value="DUF4184"/>
    <property type="match status" value="1"/>
</dbReference>
<proteinExistence type="predicted"/>
<feature type="transmembrane region" description="Helical" evidence="1">
    <location>
        <begin position="244"/>
        <end position="262"/>
    </location>
</feature>
<dbReference type="Proteomes" id="UP001596242">
    <property type="component" value="Unassembled WGS sequence"/>
</dbReference>
<keyword evidence="4" id="KW-1185">Reference proteome</keyword>
<feature type="transmembrane region" description="Helical" evidence="1">
    <location>
        <begin position="62"/>
        <end position="80"/>
    </location>
</feature>
<evidence type="ECO:0000256" key="1">
    <source>
        <dbReference type="SAM" id="Phobius"/>
    </source>
</evidence>
<comment type="caution">
    <text evidence="3">The sequence shown here is derived from an EMBL/GenBank/DDBJ whole genome shotgun (WGS) entry which is preliminary data.</text>
</comment>
<protein>
    <submittedName>
        <fullName evidence="3">DUF4184 family protein</fullName>
    </submittedName>
</protein>
<feature type="transmembrane region" description="Helical" evidence="1">
    <location>
        <begin position="198"/>
        <end position="216"/>
    </location>
</feature>
<sequence>MPFTLSHPAAVLPLMRRPFSRAALVAGAVAPDMPYFVATTGLPVNAQSWYEPFVNATTTHTALGAVTVTLPYALMLWGLARAGRRPLAALLPPPAAPSWPRTAGTPIRRAGWIALSVLIGIATHLVWDSFTHHAGFAVAHTPWLTSTAVGSLTWERTLQHASTIGGLAAVAVYVWRGRARLLGGKDRTGPGSAMRHRTLLAMALFTVAGAVTHAWWRLAGPEAATTGLPLNVVIEGILSDAAKGAGAGLIGALTLHIAAWWIREAVTAARPRGSTARSAYDDTPGADASA</sequence>
<evidence type="ECO:0000313" key="4">
    <source>
        <dbReference type="Proteomes" id="UP001596242"/>
    </source>
</evidence>
<dbReference type="EMBL" id="JBHSPT010000042">
    <property type="protein sequence ID" value="MFC6057573.1"/>
    <property type="molecule type" value="Genomic_DNA"/>
</dbReference>
<keyword evidence="1" id="KW-0812">Transmembrane</keyword>
<evidence type="ECO:0000313" key="3">
    <source>
        <dbReference type="EMBL" id="MFC6057573.1"/>
    </source>
</evidence>
<dbReference type="RefSeq" id="WP_386399405.1">
    <property type="nucleotide sequence ID" value="NZ_JBHSPT010000042.1"/>
</dbReference>
<feature type="chain" id="PRO_5046085990" evidence="2">
    <location>
        <begin position="23"/>
        <end position="290"/>
    </location>
</feature>
<name>A0ABW1M1X1_9ACTN</name>
<accession>A0ABW1M1X1</accession>
<gene>
    <name evidence="3" type="ORF">ACFP50_19545</name>
</gene>
<feature type="signal peptide" evidence="2">
    <location>
        <begin position="1"/>
        <end position="22"/>
    </location>
</feature>
<keyword evidence="1" id="KW-0472">Membrane</keyword>
<evidence type="ECO:0000256" key="2">
    <source>
        <dbReference type="SAM" id="SignalP"/>
    </source>
</evidence>